<dbReference type="InParanoid" id="D8LE92"/>
<feature type="chain" id="PRO_5003117023" description="Mannosyl-oligosaccharide glucosidase" evidence="14">
    <location>
        <begin position="20"/>
        <end position="900"/>
    </location>
</feature>
<dbReference type="InterPro" id="IPR012341">
    <property type="entry name" value="6hp_glycosidase-like_sf"/>
</dbReference>
<comment type="catalytic activity">
    <reaction evidence="12">
        <text>N(4)-(alpha-D-Glc-(1-&gt;2)-alpha-D-Glc-(1-&gt;3)-alpha-D-Glc-(1-&gt;3)-alpha-D-Man-(1-&gt;2)-alpha-D-Man-(1-&gt;2)-alpha-D-Man-(1-&gt;3)-[alpha-D-Man-(1-&gt;2)-alpha-D-Man-(1-&gt;3)-[alpha-D-Man-(1-&gt;2)-alpha-D-Man-(1-&gt;6)]-alpha-D-Man-(1-&gt;6)]-beta-D-Man-(1-&gt;4)-beta-D-GlcNAc-(1-&gt;4)-beta-D-GlcNAc)-L-asparaginyl-[protein] + H2O = N(4)-(alpha-D-Glc-(1-&gt;3)-alpha-D-Glc-(1-&gt;3)-alpha-D-Man-(1-&gt;2)-alpha-D-Man-(1-&gt;2)-alpha-D-Man-(1-&gt;3)-[alpha-D-Man-(1-&gt;2)-alpha-D-Man-(1-&gt;3)-[alpha-D-Man-(1-&gt;2)-alpha-D-Man-(1-&gt;6)]-alpha-D-Man-(1-&gt;6)]-beta-D-Man-(1-&gt;4)-beta-D-GlcNAc-(1-&gt;4)-beta-D-GlcNAc)-L-asparaginyl-[protein] + beta-D-glucose</text>
        <dbReference type="Rhea" id="RHEA:55988"/>
        <dbReference type="Rhea" id="RHEA-COMP:12806"/>
        <dbReference type="Rhea" id="RHEA-COMP:14355"/>
        <dbReference type="ChEBI" id="CHEBI:15377"/>
        <dbReference type="ChEBI" id="CHEBI:15903"/>
        <dbReference type="ChEBI" id="CHEBI:59082"/>
        <dbReference type="ChEBI" id="CHEBI:132537"/>
        <dbReference type="EC" id="3.2.1.106"/>
    </reaction>
</comment>
<evidence type="ECO:0000259" key="15">
    <source>
        <dbReference type="Pfam" id="PF03200"/>
    </source>
</evidence>
<dbReference type="Proteomes" id="UP000002630">
    <property type="component" value="Unassembled WGS sequence"/>
</dbReference>
<dbReference type="GO" id="GO:0005789">
    <property type="term" value="C:endoplasmic reticulum membrane"/>
    <property type="evidence" value="ECO:0007669"/>
    <property type="project" value="UniProtKB-SubCell"/>
</dbReference>
<evidence type="ECO:0000256" key="3">
    <source>
        <dbReference type="ARBA" id="ARBA00022692"/>
    </source>
</evidence>
<keyword evidence="10 12" id="KW-0326">Glycosidase</keyword>
<accession>D8LE92</accession>
<reference evidence="17 18" key="1">
    <citation type="journal article" date="2010" name="Nature">
        <title>The Ectocarpus genome and the independent evolution of multicellularity in brown algae.</title>
        <authorList>
            <person name="Cock J.M."/>
            <person name="Sterck L."/>
            <person name="Rouze P."/>
            <person name="Scornet D."/>
            <person name="Allen A.E."/>
            <person name="Amoutzias G."/>
            <person name="Anthouard V."/>
            <person name="Artiguenave F."/>
            <person name="Aury J.M."/>
            <person name="Badger J.H."/>
            <person name="Beszteri B."/>
            <person name="Billiau K."/>
            <person name="Bonnet E."/>
            <person name="Bothwell J.H."/>
            <person name="Bowler C."/>
            <person name="Boyen C."/>
            <person name="Brownlee C."/>
            <person name="Carrano C.J."/>
            <person name="Charrier B."/>
            <person name="Cho G.Y."/>
            <person name="Coelho S.M."/>
            <person name="Collen J."/>
            <person name="Corre E."/>
            <person name="Da Silva C."/>
            <person name="Delage L."/>
            <person name="Delaroque N."/>
            <person name="Dittami S.M."/>
            <person name="Doulbeau S."/>
            <person name="Elias M."/>
            <person name="Farnham G."/>
            <person name="Gachon C.M."/>
            <person name="Gschloessl B."/>
            <person name="Heesch S."/>
            <person name="Jabbari K."/>
            <person name="Jubin C."/>
            <person name="Kawai H."/>
            <person name="Kimura K."/>
            <person name="Kloareg B."/>
            <person name="Kupper F.C."/>
            <person name="Lang D."/>
            <person name="Le Bail A."/>
            <person name="Leblanc C."/>
            <person name="Lerouge P."/>
            <person name="Lohr M."/>
            <person name="Lopez P.J."/>
            <person name="Martens C."/>
            <person name="Maumus F."/>
            <person name="Michel G."/>
            <person name="Miranda-Saavedra D."/>
            <person name="Morales J."/>
            <person name="Moreau H."/>
            <person name="Motomura T."/>
            <person name="Nagasato C."/>
            <person name="Napoli C.A."/>
            <person name="Nelson D.R."/>
            <person name="Nyvall-Collen P."/>
            <person name="Peters A.F."/>
            <person name="Pommier C."/>
            <person name="Potin P."/>
            <person name="Poulain J."/>
            <person name="Quesneville H."/>
            <person name="Read B."/>
            <person name="Rensing S.A."/>
            <person name="Ritter A."/>
            <person name="Rousvoal S."/>
            <person name="Samanta M."/>
            <person name="Samson G."/>
            <person name="Schroeder D.C."/>
            <person name="Segurens B."/>
            <person name="Strittmatter M."/>
            <person name="Tonon T."/>
            <person name="Tregear J.W."/>
            <person name="Valentin K."/>
            <person name="von Dassow P."/>
            <person name="Yamagishi T."/>
            <person name="Van de Peer Y."/>
            <person name="Wincker P."/>
        </authorList>
    </citation>
    <scope>NUCLEOTIDE SEQUENCE [LARGE SCALE GENOMIC DNA]</scope>
    <source>
        <strain evidence="18">Ec32 / CCAP1310/4</strain>
    </source>
</reference>
<comment type="function">
    <text evidence="12">Cleaves the distal alpha 1,2-linked glucose residue from the Glc(3)Man(9)GlcNAc(2) oligosaccharide precursor.</text>
</comment>
<feature type="compositionally biased region" description="Low complexity" evidence="13">
    <location>
        <begin position="565"/>
        <end position="582"/>
    </location>
</feature>
<dbReference type="AlphaFoldDB" id="D8LE92"/>
<dbReference type="Gene3D" id="1.50.10.10">
    <property type="match status" value="1"/>
</dbReference>
<dbReference type="EC" id="3.2.1.106" evidence="11 12"/>
<dbReference type="Pfam" id="PF03200">
    <property type="entry name" value="Glyco_hydro_63"/>
    <property type="match status" value="1"/>
</dbReference>
<organism evidence="17 18">
    <name type="scientific">Ectocarpus siliculosus</name>
    <name type="common">Brown alga</name>
    <name type="synonym">Conferva siliculosa</name>
    <dbReference type="NCBI Taxonomy" id="2880"/>
    <lineage>
        <taxon>Eukaryota</taxon>
        <taxon>Sar</taxon>
        <taxon>Stramenopiles</taxon>
        <taxon>Ochrophyta</taxon>
        <taxon>PX clade</taxon>
        <taxon>Phaeophyceae</taxon>
        <taxon>Ectocarpales</taxon>
        <taxon>Ectocarpaceae</taxon>
        <taxon>Ectocarpus</taxon>
    </lineage>
</organism>
<comment type="similarity">
    <text evidence="2 12">Belongs to the glycosyl hydrolase 63 family.</text>
</comment>
<dbReference type="Pfam" id="PF16923">
    <property type="entry name" value="Glyco_hydro_63N"/>
    <property type="match status" value="1"/>
</dbReference>
<feature type="domain" description="Glycosyl hydrolase family 63 C-terminal" evidence="15">
    <location>
        <begin position="382"/>
        <end position="898"/>
    </location>
</feature>
<dbReference type="OrthoDB" id="410058at2759"/>
<keyword evidence="4 12" id="KW-0378">Hydrolase</keyword>
<dbReference type="EMBL" id="FN649760">
    <property type="protein sequence ID" value="CBN74169.1"/>
    <property type="molecule type" value="Genomic_DNA"/>
</dbReference>
<keyword evidence="9" id="KW-0325">Glycoprotein</keyword>
<evidence type="ECO:0000256" key="13">
    <source>
        <dbReference type="SAM" id="MobiDB-lite"/>
    </source>
</evidence>
<sequence length="900" mass="97965">MMLVGIGVALVSILCSGAGQQGNRYPVLGSFLDSSNRAASDASRGEAQSTCADPKRWLNPGGHDMLSELPSFGQHNASMLWGTYRPGVYFGFKTRTSPVSVTGGLMWHGGDGHNGLPPLRHECSEGDGLGPYGWVEHDGRSYGKQDIVDKKAGVRLVTSMVKPAQLKDHSSSDRDTSDVLLASRVEVFPAGSDASLRPSTIYFYIGLDCNAAVNNDSEESCFAGGTSGLEVVHPESSSQQSLLVRGAHPQHGAFDLEAAVVSNRDSDSSSSEMEGVVAFLGKKGVPMADAKKEVEKRLEAHRRASRRAPTSEKADRGPFVLPNEADAGSNVVLVQVVGEAPFTVDFVVRASTPGGDVKTPTASSGDGTMARQFVAPATVSGWLEAGSRSFSEQFRERFSLEDKGFEERDVAAAKAALSNMLGGMGYFTGRSEVRGAGRDGGNEVSFETSLFTAVPSRSFFPRGFLWDEGFHQLLVSAWDRTTSVDVLGHWLSVMHVHDTAGEVAGMGCSGGWLPREQILGEEARRRVPEAFMAQDVSVANPPTLLLLVERLLSDLPERSSDEDSTPATETCTAEADANAAGASSQGCSRVGDKQAEELELGEFLRKAYPVLDLWIRWLLITQRPGATGWGRQAKKAPLGAFQWRGRDPGDGRLNALTLASGLDDYPRASHPSQNDEWHVDVVSWLALSCRSMQRLSTAIGVEGSVPYGHLFDELMEGLLEFHWDQEEEAFFDRGLHVSDGRLVDEVIMRCKNGYVSMFPLLLKLLPPESPAVGSLLAQMRDSTQLWSPHGLRSLSASDPFYQVENNPGDEPYWRGHIWVNVNYLALAALSHYSQAEGPFRKDAGRIYTELRTNLLRTLLGGYQSTGYFWEQYDDRSGRGLRSHPFTGWTALVVLIMAEIY</sequence>
<dbReference type="Gene3D" id="2.70.98.110">
    <property type="entry name" value="Glycosyl hydrolase family 63, N-terminal domain"/>
    <property type="match status" value="1"/>
</dbReference>
<keyword evidence="5 12" id="KW-0256">Endoplasmic reticulum</keyword>
<feature type="region of interest" description="Disordered" evidence="13">
    <location>
        <begin position="301"/>
        <end position="321"/>
    </location>
</feature>
<dbReference type="InterPro" id="IPR004888">
    <property type="entry name" value="Glycoside_hydrolase_63"/>
</dbReference>
<evidence type="ECO:0000313" key="17">
    <source>
        <dbReference type="EMBL" id="CBN74169.1"/>
    </source>
</evidence>
<feature type="region of interest" description="Disordered" evidence="13">
    <location>
        <begin position="557"/>
        <end position="588"/>
    </location>
</feature>
<evidence type="ECO:0000256" key="2">
    <source>
        <dbReference type="ARBA" id="ARBA00010833"/>
    </source>
</evidence>
<dbReference type="InterPro" id="IPR038518">
    <property type="entry name" value="Glyco_hydro_63N_sf"/>
</dbReference>
<evidence type="ECO:0000256" key="8">
    <source>
        <dbReference type="ARBA" id="ARBA00023136"/>
    </source>
</evidence>
<dbReference type="SUPFAM" id="SSF48208">
    <property type="entry name" value="Six-hairpin glycosidases"/>
    <property type="match status" value="1"/>
</dbReference>
<gene>
    <name evidence="17" type="primary">GCSI</name>
    <name evidence="17" type="ORF">Esi_0013_0087</name>
</gene>
<keyword evidence="7" id="KW-1133">Transmembrane helix</keyword>
<keyword evidence="8" id="KW-0472">Membrane</keyword>
<evidence type="ECO:0000256" key="10">
    <source>
        <dbReference type="ARBA" id="ARBA00023295"/>
    </source>
</evidence>
<evidence type="ECO:0000256" key="11">
    <source>
        <dbReference type="ARBA" id="ARBA00038888"/>
    </source>
</evidence>
<comment type="subcellular location">
    <subcellularLocation>
        <location evidence="1 12">Endoplasmic reticulum membrane</location>
        <topology evidence="1 12">Single-pass type II membrane protein</topology>
    </subcellularLocation>
</comment>
<proteinExistence type="inferred from homology"/>
<feature type="signal peptide" evidence="14">
    <location>
        <begin position="1"/>
        <end position="19"/>
    </location>
</feature>
<evidence type="ECO:0000313" key="18">
    <source>
        <dbReference type="Proteomes" id="UP000002630"/>
    </source>
</evidence>
<dbReference type="GO" id="GO:0009311">
    <property type="term" value="P:oligosaccharide metabolic process"/>
    <property type="evidence" value="ECO:0007669"/>
    <property type="project" value="UniProtKB-UniRule"/>
</dbReference>
<dbReference type="GO" id="GO:0004573">
    <property type="term" value="F:Glc3Man9GlcNAc2 oligosaccharide glucosidase activity"/>
    <property type="evidence" value="ECO:0007669"/>
    <property type="project" value="UniProtKB-UniRule"/>
</dbReference>
<dbReference type="eggNOG" id="KOG2161">
    <property type="taxonomic scope" value="Eukaryota"/>
</dbReference>
<dbReference type="PANTHER" id="PTHR10412">
    <property type="entry name" value="MANNOSYL-OLIGOSACCHARIDE GLUCOSIDASE"/>
    <property type="match status" value="1"/>
</dbReference>
<evidence type="ECO:0000256" key="1">
    <source>
        <dbReference type="ARBA" id="ARBA00004648"/>
    </source>
</evidence>
<dbReference type="STRING" id="2880.D8LE92"/>
<keyword evidence="6" id="KW-0735">Signal-anchor</keyword>
<keyword evidence="18" id="KW-1185">Reference proteome</keyword>
<evidence type="ECO:0000256" key="9">
    <source>
        <dbReference type="ARBA" id="ARBA00023180"/>
    </source>
</evidence>
<evidence type="ECO:0000256" key="5">
    <source>
        <dbReference type="ARBA" id="ARBA00022824"/>
    </source>
</evidence>
<evidence type="ECO:0000256" key="14">
    <source>
        <dbReference type="SAM" id="SignalP"/>
    </source>
</evidence>
<dbReference type="InterPro" id="IPR008928">
    <property type="entry name" value="6-hairpin_glycosidase_sf"/>
</dbReference>
<evidence type="ECO:0000256" key="6">
    <source>
        <dbReference type="ARBA" id="ARBA00022968"/>
    </source>
</evidence>
<evidence type="ECO:0000256" key="7">
    <source>
        <dbReference type="ARBA" id="ARBA00022989"/>
    </source>
</evidence>
<feature type="domain" description="Glycosyl hydrolase family 63 N-terminal" evidence="16">
    <location>
        <begin position="78"/>
        <end position="268"/>
    </location>
</feature>
<keyword evidence="3" id="KW-0812">Transmembrane</keyword>
<name>D8LE92_ECTSI</name>
<dbReference type="GO" id="GO:0006487">
    <property type="term" value="P:protein N-linked glycosylation"/>
    <property type="evidence" value="ECO:0007669"/>
    <property type="project" value="UniProtKB-UniRule"/>
</dbReference>
<evidence type="ECO:0000256" key="12">
    <source>
        <dbReference type="RuleBase" id="RU368089"/>
    </source>
</evidence>
<keyword evidence="14" id="KW-0732">Signal</keyword>
<evidence type="ECO:0000256" key="4">
    <source>
        <dbReference type="ARBA" id="ARBA00022801"/>
    </source>
</evidence>
<dbReference type="InterPro" id="IPR031631">
    <property type="entry name" value="Glyco_hydro_63N"/>
</dbReference>
<dbReference type="InterPro" id="IPR031335">
    <property type="entry name" value="Glyco_hydro_63_C"/>
</dbReference>
<dbReference type="PANTHER" id="PTHR10412:SF11">
    <property type="entry name" value="MANNOSYL-OLIGOSACCHARIDE GLUCOSIDASE"/>
    <property type="match status" value="1"/>
</dbReference>
<evidence type="ECO:0000259" key="16">
    <source>
        <dbReference type="Pfam" id="PF16923"/>
    </source>
</evidence>
<protein>
    <recommendedName>
        <fullName evidence="11 12">Mannosyl-oligosaccharide glucosidase</fullName>
        <ecNumber evidence="11 12">3.2.1.106</ecNumber>
    </recommendedName>
</protein>